<feature type="chain" id="PRO_5046167639" evidence="1">
    <location>
        <begin position="23"/>
        <end position="227"/>
    </location>
</feature>
<sequence length="227" mass="23406">MKKYARMIVASAALLAATAAQAATVYDATADFQTVSNPGTVWSYGYSAGTGYSFTAFDAASTLANTNGWSASNYNTLGTPGAWINTSNSSLYGAAPGQLSLHAGPVANGDSAILRFTAVQSGDYSVVGQFFAGDYRAQSGSVILNGQTANPLAYFADTTDSSLFSLSSVHLNAGQTLDFVVGNNGNFYNGTTPLTVTVTAVPEPETYAMLLAGLCLVGAIARRKRAA</sequence>
<name>A0ABX0FRK4_9BURK</name>
<evidence type="ECO:0000256" key="1">
    <source>
        <dbReference type="SAM" id="SignalP"/>
    </source>
</evidence>
<accession>A0ABX0FRK4</accession>
<dbReference type="EMBL" id="JAADJT010000011">
    <property type="protein sequence ID" value="NGZ87170.1"/>
    <property type="molecule type" value="Genomic_DNA"/>
</dbReference>
<dbReference type="NCBIfam" id="TIGR02595">
    <property type="entry name" value="PEP_CTERM"/>
    <property type="match status" value="1"/>
</dbReference>
<keyword evidence="1" id="KW-0732">Signal</keyword>
<dbReference type="Proteomes" id="UP000666369">
    <property type="component" value="Unassembled WGS sequence"/>
</dbReference>
<reference evidence="4" key="1">
    <citation type="submission" date="2023-07" db="EMBL/GenBank/DDBJ databases">
        <title>Duganella aceri sp. nov., isolated from tree sap.</title>
        <authorList>
            <person name="Kim I.S."/>
        </authorList>
    </citation>
    <scope>NUCLEOTIDE SEQUENCE [LARGE SCALE GENOMIC DNA]</scope>
    <source>
        <strain evidence="4">SAP-35</strain>
    </source>
</reference>
<dbReference type="InterPro" id="IPR013424">
    <property type="entry name" value="Ice-binding_C"/>
</dbReference>
<proteinExistence type="predicted"/>
<dbReference type="RefSeq" id="WP_166107116.1">
    <property type="nucleotide sequence ID" value="NZ_JAADJT010000011.1"/>
</dbReference>
<evidence type="ECO:0000313" key="3">
    <source>
        <dbReference type="EMBL" id="NGZ87170.1"/>
    </source>
</evidence>
<protein>
    <submittedName>
        <fullName evidence="3">PEP-CTERM sorting domain-containing protein</fullName>
    </submittedName>
</protein>
<feature type="signal peptide" evidence="1">
    <location>
        <begin position="1"/>
        <end position="22"/>
    </location>
</feature>
<gene>
    <name evidence="3" type="ORF">GW587_23275</name>
</gene>
<keyword evidence="4" id="KW-1185">Reference proteome</keyword>
<dbReference type="Pfam" id="PF07589">
    <property type="entry name" value="PEP-CTERM"/>
    <property type="match status" value="1"/>
</dbReference>
<organism evidence="3 4">
    <name type="scientific">Duganella aceris</name>
    <dbReference type="NCBI Taxonomy" id="2703883"/>
    <lineage>
        <taxon>Bacteria</taxon>
        <taxon>Pseudomonadati</taxon>
        <taxon>Pseudomonadota</taxon>
        <taxon>Betaproteobacteria</taxon>
        <taxon>Burkholderiales</taxon>
        <taxon>Oxalobacteraceae</taxon>
        <taxon>Telluria group</taxon>
        <taxon>Duganella</taxon>
    </lineage>
</organism>
<comment type="caution">
    <text evidence="3">The sequence shown here is derived from an EMBL/GenBank/DDBJ whole genome shotgun (WGS) entry which is preliminary data.</text>
</comment>
<evidence type="ECO:0000313" key="4">
    <source>
        <dbReference type="Proteomes" id="UP000666369"/>
    </source>
</evidence>
<feature type="domain" description="Ice-binding protein C-terminal" evidence="2">
    <location>
        <begin position="200"/>
        <end position="224"/>
    </location>
</feature>
<dbReference type="NCBIfam" id="NF038126">
    <property type="entry name" value="PEP_CTERM_FxDxF"/>
    <property type="match status" value="1"/>
</dbReference>
<evidence type="ECO:0000259" key="2">
    <source>
        <dbReference type="Pfam" id="PF07589"/>
    </source>
</evidence>